<protein>
    <submittedName>
        <fullName evidence="7">ABC transporter</fullName>
    </submittedName>
</protein>
<keyword evidence="8" id="KW-1185">Reference proteome</keyword>
<dbReference type="EMBL" id="CP018135">
    <property type="protein sequence ID" value="APF40179.1"/>
    <property type="molecule type" value="Genomic_DNA"/>
</dbReference>
<comment type="subcellular location">
    <subcellularLocation>
        <location evidence="1">Cell membrane</location>
        <topology evidence="1">Peripheral membrane protein</topology>
    </subcellularLocation>
</comment>
<dbReference type="CDD" id="cd03230">
    <property type="entry name" value="ABC_DR_subfamily_A"/>
    <property type="match status" value="1"/>
</dbReference>
<dbReference type="GO" id="GO:0016887">
    <property type="term" value="F:ATP hydrolysis activity"/>
    <property type="evidence" value="ECO:0007669"/>
    <property type="project" value="InterPro"/>
</dbReference>
<dbReference type="PROSITE" id="PS00211">
    <property type="entry name" value="ABC_TRANSPORTER_1"/>
    <property type="match status" value="1"/>
</dbReference>
<dbReference type="STRING" id="556325.BHE16_03095"/>
<dbReference type="Pfam" id="PF00005">
    <property type="entry name" value="ABC_tran"/>
    <property type="match status" value="1"/>
</dbReference>
<keyword evidence="3" id="KW-0547">Nucleotide-binding</keyword>
<organism evidence="7 8">
    <name type="scientific">Neomicrococcus aestuarii</name>
    <dbReference type="NCBI Taxonomy" id="556325"/>
    <lineage>
        <taxon>Bacteria</taxon>
        <taxon>Bacillati</taxon>
        <taxon>Actinomycetota</taxon>
        <taxon>Actinomycetes</taxon>
        <taxon>Micrococcales</taxon>
        <taxon>Micrococcaceae</taxon>
        <taxon>Neomicrococcus</taxon>
    </lineage>
</organism>
<dbReference type="InterPro" id="IPR003439">
    <property type="entry name" value="ABC_transporter-like_ATP-bd"/>
</dbReference>
<gene>
    <name evidence="7" type="ORF">BHE16_03095</name>
</gene>
<dbReference type="PROSITE" id="PS50893">
    <property type="entry name" value="ABC_TRANSPORTER_2"/>
    <property type="match status" value="1"/>
</dbReference>
<dbReference type="GO" id="GO:0046677">
    <property type="term" value="P:response to antibiotic"/>
    <property type="evidence" value="ECO:0007669"/>
    <property type="project" value="UniProtKB-KW"/>
</dbReference>
<dbReference type="Gene3D" id="3.40.50.300">
    <property type="entry name" value="P-loop containing nucleotide triphosphate hydrolases"/>
    <property type="match status" value="1"/>
</dbReference>
<evidence type="ECO:0000256" key="1">
    <source>
        <dbReference type="ARBA" id="ARBA00004202"/>
    </source>
</evidence>
<dbReference type="InterPro" id="IPR003593">
    <property type="entry name" value="AAA+_ATPase"/>
</dbReference>
<dbReference type="PANTHER" id="PTHR42711:SF16">
    <property type="entry name" value="ABC TRANSPORTER ATP-BINDING PROTEIN"/>
    <property type="match status" value="1"/>
</dbReference>
<dbReference type="AlphaFoldDB" id="A0A1L2ZM07"/>
<evidence type="ECO:0000313" key="8">
    <source>
        <dbReference type="Proteomes" id="UP000183530"/>
    </source>
</evidence>
<evidence type="ECO:0000256" key="2">
    <source>
        <dbReference type="ARBA" id="ARBA00022448"/>
    </source>
</evidence>
<dbReference type="InterPro" id="IPR050763">
    <property type="entry name" value="ABC_transporter_ATP-binding"/>
</dbReference>
<evidence type="ECO:0000256" key="3">
    <source>
        <dbReference type="ARBA" id="ARBA00022741"/>
    </source>
</evidence>
<dbReference type="SUPFAM" id="SSF52540">
    <property type="entry name" value="P-loop containing nucleoside triphosphate hydrolases"/>
    <property type="match status" value="1"/>
</dbReference>
<keyword evidence="2" id="KW-0813">Transport</keyword>
<dbReference type="SMART" id="SM00382">
    <property type="entry name" value="AAA"/>
    <property type="match status" value="1"/>
</dbReference>
<dbReference type="Proteomes" id="UP000183530">
    <property type="component" value="Chromosome"/>
</dbReference>
<dbReference type="GO" id="GO:0005886">
    <property type="term" value="C:plasma membrane"/>
    <property type="evidence" value="ECO:0007669"/>
    <property type="project" value="UniProtKB-SubCell"/>
</dbReference>
<name>A0A1L2ZM07_9MICC</name>
<dbReference type="InterPro" id="IPR027417">
    <property type="entry name" value="P-loop_NTPase"/>
</dbReference>
<keyword evidence="4" id="KW-0067">ATP-binding</keyword>
<dbReference type="KEGG" id="nae:BHE16_03095"/>
<dbReference type="InterPro" id="IPR017871">
    <property type="entry name" value="ABC_transporter-like_CS"/>
</dbReference>
<reference evidence="7 8" key="1">
    <citation type="submission" date="2016-11" db="EMBL/GenBank/DDBJ databases">
        <title>Genome sequencing of Zhihengliuella aestuarii B18 antagonistic to Plasmodiophora brassicae.</title>
        <authorList>
            <person name="Luo Y."/>
        </authorList>
    </citation>
    <scope>NUCLEOTIDE SEQUENCE [LARGE SCALE GENOMIC DNA]</scope>
    <source>
        <strain evidence="7 8">B18</strain>
    </source>
</reference>
<evidence type="ECO:0000256" key="5">
    <source>
        <dbReference type="ARBA" id="ARBA00023251"/>
    </source>
</evidence>
<dbReference type="RefSeq" id="WP_071893656.1">
    <property type="nucleotide sequence ID" value="NZ_CP018135.1"/>
</dbReference>
<proteinExistence type="predicted"/>
<evidence type="ECO:0000259" key="6">
    <source>
        <dbReference type="PROSITE" id="PS50893"/>
    </source>
</evidence>
<dbReference type="GO" id="GO:0005524">
    <property type="term" value="F:ATP binding"/>
    <property type="evidence" value="ECO:0007669"/>
    <property type="project" value="UniProtKB-KW"/>
</dbReference>
<dbReference type="PANTHER" id="PTHR42711">
    <property type="entry name" value="ABC TRANSPORTER ATP-BINDING PROTEIN"/>
    <property type="match status" value="1"/>
</dbReference>
<feature type="domain" description="ABC transporter" evidence="6">
    <location>
        <begin position="6"/>
        <end position="239"/>
    </location>
</feature>
<sequence length="317" mass="33964">MLQPSVLVRDLRKDFGPVPSLDGRMVKVLRGVNFQAAPGEVTTLLGSNGAGKSTTLSCAQGLLKPDGGDVTVLGQQPYRAGSALRSRVGVMLQDGGLPPSARPLALLNLVARMYQHPASVDELADRLGIHAFAHTNIRRLSGGQKQRVAFAAALLGKPEVLFLDEPSAGLDPQSRQIVFDMIQEQRALGTCIVLTTHLMDDAEKLSDRVFIIDRGQTVAEGTVAQLTSWSADASESGELSFEARPGLPVEELTTLSGGVLSEAAPGNYRLSKFASPADMVALSQWLDASQAMPTTMAMRKRTLEDVFLEIAEKSRDE</sequence>
<evidence type="ECO:0000256" key="4">
    <source>
        <dbReference type="ARBA" id="ARBA00022840"/>
    </source>
</evidence>
<keyword evidence="5" id="KW-0046">Antibiotic resistance</keyword>
<accession>A0A1L2ZM07</accession>
<evidence type="ECO:0000313" key="7">
    <source>
        <dbReference type="EMBL" id="APF40179.1"/>
    </source>
</evidence>